<accession>A0ABR4A808</accession>
<evidence type="ECO:0008006" key="5">
    <source>
        <dbReference type="Google" id="ProtNLM"/>
    </source>
</evidence>
<protein>
    <recommendedName>
        <fullName evidence="5">Inhibitor I9 domain-containing protein</fullName>
    </recommendedName>
</protein>
<dbReference type="Gene3D" id="3.30.70.80">
    <property type="entry name" value="Peptidase S8 propeptide/proteinase inhibitor I9"/>
    <property type="match status" value="1"/>
</dbReference>
<dbReference type="PANTHER" id="PTHR28288">
    <property type="entry name" value="PROTEASE B INHIBITOR 2"/>
    <property type="match status" value="1"/>
</dbReference>
<keyword evidence="2" id="KW-0732">Signal</keyword>
<name>A0ABR4A808_9LECA</name>
<dbReference type="InterPro" id="IPR037045">
    <property type="entry name" value="S8pro/Inhibitor_I9_sf"/>
</dbReference>
<reference evidence="3 4" key="1">
    <citation type="submission" date="2024-09" db="EMBL/GenBank/DDBJ databases">
        <title>Rethinking Asexuality: The Enigmatic Case of Functional Sexual Genes in Lepraria (Stereocaulaceae).</title>
        <authorList>
            <person name="Doellman M."/>
            <person name="Sun Y."/>
            <person name="Barcenas-Pena A."/>
            <person name="Lumbsch H.T."/>
            <person name="Grewe F."/>
        </authorList>
    </citation>
    <scope>NUCLEOTIDE SEQUENCE [LARGE SCALE GENOMIC DNA]</scope>
    <source>
        <strain evidence="3 4">Mercado 3170</strain>
    </source>
</reference>
<keyword evidence="4" id="KW-1185">Reference proteome</keyword>
<dbReference type="InterPro" id="IPR052471">
    <property type="entry name" value="PBI_I9"/>
</dbReference>
<evidence type="ECO:0000313" key="4">
    <source>
        <dbReference type="Proteomes" id="UP001590950"/>
    </source>
</evidence>
<comment type="caution">
    <text evidence="3">The sequence shown here is derived from an EMBL/GenBank/DDBJ whole genome shotgun (WGS) entry which is preliminary data.</text>
</comment>
<dbReference type="EMBL" id="JBEFKJ010000016">
    <property type="protein sequence ID" value="KAL2041634.1"/>
    <property type="molecule type" value="Genomic_DNA"/>
</dbReference>
<evidence type="ECO:0000313" key="3">
    <source>
        <dbReference type="EMBL" id="KAL2041634.1"/>
    </source>
</evidence>
<dbReference type="SUPFAM" id="SSF54897">
    <property type="entry name" value="Protease propeptides/inhibitors"/>
    <property type="match status" value="1"/>
</dbReference>
<dbReference type="PANTHER" id="PTHR28288:SF1">
    <property type="entry name" value="INHIBITOR I9 DOMAIN-CONTAINING PROTEIN"/>
    <property type="match status" value="1"/>
</dbReference>
<gene>
    <name evidence="3" type="ORF">N7G274_005418</name>
</gene>
<dbReference type="Proteomes" id="UP001590950">
    <property type="component" value="Unassembled WGS sequence"/>
</dbReference>
<feature type="signal peptide" evidence="2">
    <location>
        <begin position="1"/>
        <end position="19"/>
    </location>
</feature>
<organism evidence="3 4">
    <name type="scientific">Stereocaulon virgatum</name>
    <dbReference type="NCBI Taxonomy" id="373712"/>
    <lineage>
        <taxon>Eukaryota</taxon>
        <taxon>Fungi</taxon>
        <taxon>Dikarya</taxon>
        <taxon>Ascomycota</taxon>
        <taxon>Pezizomycotina</taxon>
        <taxon>Lecanoromycetes</taxon>
        <taxon>OSLEUM clade</taxon>
        <taxon>Lecanoromycetidae</taxon>
        <taxon>Lecanorales</taxon>
        <taxon>Lecanorineae</taxon>
        <taxon>Stereocaulaceae</taxon>
        <taxon>Stereocaulon</taxon>
    </lineage>
</organism>
<comment type="similarity">
    <text evidence="1">Belongs to the protease inhibitor I9 family.</text>
</comment>
<feature type="chain" id="PRO_5047053682" description="Inhibitor I9 domain-containing protein" evidence="2">
    <location>
        <begin position="20"/>
        <end position="99"/>
    </location>
</feature>
<evidence type="ECO:0000256" key="1">
    <source>
        <dbReference type="ARBA" id="ARBA00038069"/>
    </source>
</evidence>
<sequence length="99" mass="10873">MHLFQVLAILEIVVMGVSGLATQRQVLITYPSDTPQSDLDEYKSAITAAGGEILHDFNLIKGFIAKASTEAIDTIHTISQKYAPTIEDDQTITTQEQDH</sequence>
<proteinExistence type="inferred from homology"/>
<evidence type="ECO:0000256" key="2">
    <source>
        <dbReference type="SAM" id="SignalP"/>
    </source>
</evidence>